<accession>L0GVT9</accession>
<dbReference type="PANTHER" id="PTHR42996:SF1">
    <property type="entry name" value="PHOSPHATE-BINDING PROTEIN PSTS"/>
    <property type="match status" value="1"/>
</dbReference>
<dbReference type="STRING" id="765912.Thimo_1152"/>
<evidence type="ECO:0000256" key="3">
    <source>
        <dbReference type="ARBA" id="ARBA00011529"/>
    </source>
</evidence>
<dbReference type="Pfam" id="PF12849">
    <property type="entry name" value="PBP_like_2"/>
    <property type="match status" value="1"/>
</dbReference>
<dbReference type="HOGENOM" id="CLU_034528_1_1_6"/>
<comment type="similarity">
    <text evidence="2 7">Belongs to the PstS family.</text>
</comment>
<evidence type="ECO:0000256" key="4">
    <source>
        <dbReference type="ARBA" id="ARBA00021889"/>
    </source>
</evidence>
<proteinExistence type="inferred from homology"/>
<dbReference type="PANTHER" id="PTHR42996">
    <property type="entry name" value="PHOSPHATE-BINDING PROTEIN PSTS"/>
    <property type="match status" value="1"/>
</dbReference>
<evidence type="ECO:0000256" key="6">
    <source>
        <dbReference type="ARBA" id="ARBA00022592"/>
    </source>
</evidence>
<dbReference type="Gene3D" id="3.40.190.10">
    <property type="entry name" value="Periplasmic binding protein-like II"/>
    <property type="match status" value="2"/>
</dbReference>
<protein>
    <recommendedName>
        <fullName evidence="4 7">Phosphate-binding protein PstS</fullName>
    </recommendedName>
</protein>
<dbReference type="EMBL" id="CP003051">
    <property type="protein sequence ID" value="AGA89952.1"/>
    <property type="molecule type" value="Genomic_DNA"/>
</dbReference>
<evidence type="ECO:0000313" key="10">
    <source>
        <dbReference type="EMBL" id="AGA89952.1"/>
    </source>
</evidence>
<evidence type="ECO:0000256" key="2">
    <source>
        <dbReference type="ARBA" id="ARBA00008725"/>
    </source>
</evidence>
<evidence type="ECO:0000256" key="5">
    <source>
        <dbReference type="ARBA" id="ARBA00022448"/>
    </source>
</evidence>
<evidence type="ECO:0000256" key="7">
    <source>
        <dbReference type="PIRNR" id="PIRNR002756"/>
    </source>
</evidence>
<feature type="chain" id="PRO_5003943511" description="Phosphate-binding protein PstS" evidence="8">
    <location>
        <begin position="29"/>
        <end position="352"/>
    </location>
</feature>
<keyword evidence="8" id="KW-0732">Signal</keyword>
<dbReference type="InterPro" id="IPR005673">
    <property type="entry name" value="ABC_phos-bd_PstS"/>
</dbReference>
<dbReference type="SUPFAM" id="SSF53850">
    <property type="entry name" value="Periplasmic binding protein-like II"/>
    <property type="match status" value="1"/>
</dbReference>
<evidence type="ECO:0000313" key="11">
    <source>
        <dbReference type="Proteomes" id="UP000010816"/>
    </source>
</evidence>
<dbReference type="InterPro" id="IPR050962">
    <property type="entry name" value="Phosphate-bind_PstS"/>
</dbReference>
<evidence type="ECO:0000256" key="1">
    <source>
        <dbReference type="ARBA" id="ARBA00002841"/>
    </source>
</evidence>
<gene>
    <name evidence="10" type="ORF">Thimo_1152</name>
</gene>
<keyword evidence="5 7" id="KW-0813">Transport</keyword>
<dbReference type="PATRIC" id="fig|765912.4.peg.1114"/>
<dbReference type="eggNOG" id="COG0226">
    <property type="taxonomic scope" value="Bacteria"/>
</dbReference>
<sequence length="352" mass="37842">MMRTPSLFKTAILCGSLVAVSFAPAAFADVKLNGSGASFPFPIYSKWFKDFSKETKGVRVDYQSKGSGAGIQDFINQVVDFAGSDAAMNDEEIAKAKSGVVLLPMTAGEIVLTYNLEGVGELKLPRDVYPEIFKGAISHWNDPKIAAANPGVDLPDEEITVVVRSDSSGTTYVFTGHLSTIDEEFKQTVGQGKAPQWPKSDRFVKAPKNDGITATVKQTPGSIGYIEYGYAKLTKAPTALLENKDGAFVAPGPESGAAALAAAEFPEGNLPGSDVPDLRAWVYDPAGADVYPIATFTWMIFPRHQENDKAEAARDLVEYCLTEGQKIADEMGYIPLPGSVVETVREVSQKIQ</sequence>
<dbReference type="PIRSF" id="PIRSF002756">
    <property type="entry name" value="PstS"/>
    <property type="match status" value="1"/>
</dbReference>
<dbReference type="AlphaFoldDB" id="L0GVT9"/>
<organism evidence="10 11">
    <name type="scientific">Thioflavicoccus mobilis 8321</name>
    <dbReference type="NCBI Taxonomy" id="765912"/>
    <lineage>
        <taxon>Bacteria</taxon>
        <taxon>Pseudomonadati</taxon>
        <taxon>Pseudomonadota</taxon>
        <taxon>Gammaproteobacteria</taxon>
        <taxon>Chromatiales</taxon>
        <taxon>Chromatiaceae</taxon>
        <taxon>Thioflavicoccus</taxon>
    </lineage>
</organism>
<name>L0GVT9_9GAMM</name>
<comment type="function">
    <text evidence="1 7">Part of the ABC transporter complex PstSACB involved in phosphate import.</text>
</comment>
<dbReference type="CDD" id="cd13565">
    <property type="entry name" value="PBP2_PstS"/>
    <property type="match status" value="1"/>
</dbReference>
<dbReference type="InterPro" id="IPR024370">
    <property type="entry name" value="PBP_domain"/>
</dbReference>
<dbReference type="GO" id="GO:0043190">
    <property type="term" value="C:ATP-binding cassette (ABC) transporter complex"/>
    <property type="evidence" value="ECO:0007669"/>
    <property type="project" value="InterPro"/>
</dbReference>
<dbReference type="KEGG" id="tmb:Thimo_1152"/>
<keyword evidence="6 7" id="KW-0592">Phosphate transport</keyword>
<dbReference type="GO" id="GO:0042301">
    <property type="term" value="F:phosphate ion binding"/>
    <property type="evidence" value="ECO:0007669"/>
    <property type="project" value="InterPro"/>
</dbReference>
<keyword evidence="11" id="KW-1185">Reference proteome</keyword>
<dbReference type="Proteomes" id="UP000010816">
    <property type="component" value="Chromosome"/>
</dbReference>
<comment type="subunit">
    <text evidence="3 7">The complex is composed of two ATP-binding proteins (PstB), two transmembrane proteins (PstC and PstA) and a solute-binding protein (PstS).</text>
</comment>
<dbReference type="NCBIfam" id="TIGR00975">
    <property type="entry name" value="3a0107s03"/>
    <property type="match status" value="1"/>
</dbReference>
<feature type="signal peptide" evidence="8">
    <location>
        <begin position="1"/>
        <end position="28"/>
    </location>
</feature>
<dbReference type="GO" id="GO:0035435">
    <property type="term" value="P:phosphate ion transmembrane transport"/>
    <property type="evidence" value="ECO:0007669"/>
    <property type="project" value="InterPro"/>
</dbReference>
<reference evidence="10 11" key="1">
    <citation type="submission" date="2011-09" db="EMBL/GenBank/DDBJ databases">
        <title>Complete sequence of chromosome of Thioflavicoccus mobilis 8321.</title>
        <authorList>
            <consortium name="US DOE Joint Genome Institute"/>
            <person name="Lucas S."/>
            <person name="Han J."/>
            <person name="Lapidus A."/>
            <person name="Cheng J.-F."/>
            <person name="Goodwin L."/>
            <person name="Pitluck S."/>
            <person name="Peters L."/>
            <person name="Ovchinnikova G."/>
            <person name="Lu M."/>
            <person name="Detter J.C."/>
            <person name="Han C."/>
            <person name="Tapia R."/>
            <person name="Land M."/>
            <person name="Hauser L."/>
            <person name="Kyrpides N."/>
            <person name="Ivanova N."/>
            <person name="Pagani I."/>
            <person name="Vogl K."/>
            <person name="Liu Z."/>
            <person name="Imhoff J."/>
            <person name="Thiel V."/>
            <person name="Frigaard N.-U."/>
            <person name="Bryant D."/>
            <person name="Woyke T."/>
        </authorList>
    </citation>
    <scope>NUCLEOTIDE SEQUENCE [LARGE SCALE GENOMIC DNA]</scope>
    <source>
        <strain evidence="10 11">8321</strain>
    </source>
</reference>
<evidence type="ECO:0000256" key="8">
    <source>
        <dbReference type="SAM" id="SignalP"/>
    </source>
</evidence>
<evidence type="ECO:0000259" key="9">
    <source>
        <dbReference type="Pfam" id="PF12849"/>
    </source>
</evidence>
<feature type="domain" description="PBP" evidence="9">
    <location>
        <begin position="31"/>
        <end position="321"/>
    </location>
</feature>